<accession>A0A6L2JZ46</accession>
<organism evidence="3">
    <name type="scientific">Tanacetum cinerariifolium</name>
    <name type="common">Dalmatian daisy</name>
    <name type="synonym">Chrysanthemum cinerariifolium</name>
    <dbReference type="NCBI Taxonomy" id="118510"/>
    <lineage>
        <taxon>Eukaryota</taxon>
        <taxon>Viridiplantae</taxon>
        <taxon>Streptophyta</taxon>
        <taxon>Embryophyta</taxon>
        <taxon>Tracheophyta</taxon>
        <taxon>Spermatophyta</taxon>
        <taxon>Magnoliopsida</taxon>
        <taxon>eudicotyledons</taxon>
        <taxon>Gunneridae</taxon>
        <taxon>Pentapetalae</taxon>
        <taxon>asterids</taxon>
        <taxon>campanulids</taxon>
        <taxon>Asterales</taxon>
        <taxon>Asteraceae</taxon>
        <taxon>Asteroideae</taxon>
        <taxon>Anthemideae</taxon>
        <taxon>Anthemidinae</taxon>
        <taxon>Tanacetum</taxon>
    </lineage>
</organism>
<feature type="compositionally biased region" description="Pro residues" evidence="1">
    <location>
        <begin position="803"/>
        <end position="815"/>
    </location>
</feature>
<evidence type="ECO:0000256" key="1">
    <source>
        <dbReference type="SAM" id="MobiDB-lite"/>
    </source>
</evidence>
<dbReference type="EMBL" id="BKCJ010001501">
    <property type="protein sequence ID" value="GEU41920.1"/>
    <property type="molecule type" value="Genomic_DNA"/>
</dbReference>
<proteinExistence type="predicted"/>
<feature type="region of interest" description="Disordered" evidence="1">
    <location>
        <begin position="462"/>
        <end position="546"/>
    </location>
</feature>
<protein>
    <submittedName>
        <fullName evidence="3">Retrovirus-related Pol polyprotein from transposon TNT 1-94</fullName>
    </submittedName>
</protein>
<dbReference type="Pfam" id="PF07727">
    <property type="entry name" value="RVT_2"/>
    <property type="match status" value="1"/>
</dbReference>
<dbReference type="AlphaFoldDB" id="A0A6L2JZ46"/>
<sequence length="1127" mass="126260">MPRPISSGLVPNSAPAIPYVPPTKKELEILFQPMFDEYFEPSTADQQVPPTAAVHILVNLPCTSVSISVDQDAPSEGHSPSYSNHQSFYVHHGVAADHSLEANSFATADNEPFVNIFALDPSFKELVPPPDYAMIISLKWIYKVNLHECGDVLKNKAHLVAKGYSQEEGIDFEESFAPVSRLEAIRIFIASAANKNITVYQMDVKTAFLNGELKEEVYKFDFHKSGHVETPMVERSELDEDLSRILVDQTRYRSMIGSMMYLTASRPDLVFAVCIELCSELYNRFQERVVSSELPYSNIMYLYVFPAIGFTCADTMANMKSPINDALTEQAPAIAPLTKTDDQILPSRAWVPIGKSNCVLDVQKPRKSPIFQVAVAILKNTNFFNAFTASSMILVIYIQQFWNTMQYDSSTRISVGKDGRETFSMPIHDALLTDKIKRAPYYGEYLENVNKYQQYLNEERGKAKEGGVTESPKATKVTKPKAAKQTKPSTPKVPKHTSSQLPTSTPTPTKPSKKDQGRKRKLVKETSEAPSPTKRTKAGKGKEKVVDEQAAQDLLTLQTPKIKSPADQFVIKKCTAMPSEPFGHAESPFLEKELALTDSESESDKGVPEINAGDHDKGQAGPNPGEQNKGQDGSNPGDDVESQPQSSHVVHAGPNLKHMDLEGTDALTQQNPKKMDEEFTLTAYLNFLVEKPQEEELKKSNTESEALLPTSTVTTSAVMTTTILPPPPLQPQQSTTNQTLLQCIGELEKLMENLIQDNLALGERLDKHGSRLYNLENLNIPHQVRKAVDEIVTPMLLTGTPFGSPPPQPPPPPPVAGTSRAPSTSDAENNWASALVSTYEPLAENSLLAKIRDMTTFMNWYCHKVNKNVLTQADFEGHAYEIDWANSGGDQVKIDVSRPLPLGGPPGHVSIQTQFFFNKDLEYLQNGNKGSSPALSIYKMKVASYLDFGLELLVPKQIWIDDVCTYDISAKYGISHWWFNRQKFYIDRHDSSSRRKEVKTHMRILSVVIIKAYSRYGYDYLSKIVPRRADFHDCTIAEKDFKNLYPSDFKDLNLLLLQGHLDYLHGFDKRMLSTAVNLWTRNLVIRQRVKNFQLSIESYQTQLDLTKTGWDAKGYKFKNDYTIIESP</sequence>
<dbReference type="InterPro" id="IPR013103">
    <property type="entry name" value="RVT_2"/>
</dbReference>
<feature type="compositionally biased region" description="Low complexity" evidence="1">
    <location>
        <begin position="485"/>
        <end position="507"/>
    </location>
</feature>
<evidence type="ECO:0000313" key="3">
    <source>
        <dbReference type="EMBL" id="GEU41920.1"/>
    </source>
</evidence>
<feature type="domain" description="Reverse transcriptase Ty1/copia-type" evidence="2">
    <location>
        <begin position="126"/>
        <end position="218"/>
    </location>
</feature>
<evidence type="ECO:0000259" key="2">
    <source>
        <dbReference type="Pfam" id="PF07727"/>
    </source>
</evidence>
<comment type="caution">
    <text evidence="3">The sequence shown here is derived from an EMBL/GenBank/DDBJ whole genome shotgun (WGS) entry which is preliminary data.</text>
</comment>
<gene>
    <name evidence="3" type="ORF">Tci_013898</name>
</gene>
<feature type="compositionally biased region" description="Polar residues" evidence="1">
    <location>
        <begin position="625"/>
        <end position="634"/>
    </location>
</feature>
<feature type="compositionally biased region" description="Basic and acidic residues" evidence="1">
    <location>
        <begin position="602"/>
        <end position="618"/>
    </location>
</feature>
<feature type="region of interest" description="Disordered" evidence="1">
    <location>
        <begin position="580"/>
        <end position="657"/>
    </location>
</feature>
<reference evidence="3" key="1">
    <citation type="journal article" date="2019" name="Sci. Rep.">
        <title>Draft genome of Tanacetum cinerariifolium, the natural source of mosquito coil.</title>
        <authorList>
            <person name="Yamashiro T."/>
            <person name="Shiraishi A."/>
            <person name="Satake H."/>
            <person name="Nakayama K."/>
        </authorList>
    </citation>
    <scope>NUCLEOTIDE SEQUENCE</scope>
</reference>
<dbReference type="PANTHER" id="PTHR11439">
    <property type="entry name" value="GAG-POL-RELATED RETROTRANSPOSON"/>
    <property type="match status" value="1"/>
</dbReference>
<feature type="region of interest" description="Disordered" evidence="1">
    <location>
        <begin position="797"/>
        <end position="827"/>
    </location>
</feature>
<name>A0A6L2JZ46_TANCI</name>
<dbReference type="PANTHER" id="PTHR11439:SF495">
    <property type="entry name" value="REVERSE TRANSCRIPTASE, RNA-DEPENDENT DNA POLYMERASE-RELATED"/>
    <property type="match status" value="1"/>
</dbReference>